<evidence type="ECO:0000313" key="3">
    <source>
        <dbReference type="Proteomes" id="UP000730482"/>
    </source>
</evidence>
<sequence length="226" mass="23385">MALVAVFWLVGLACLIAALAGTGVIKIGTVEIPAFSTRLARSGAVAVGVIALLLGWVVFVRQSDTGSITSPVSTKSTLQGASVTTNGTIAGTSEASESTPANDPVQVLWHGTIGLTEGSGVDIGTPSPMVEQPGYMDSSLYVYQGLIYSAINNGLSAWTGSGTPGAEDCVNLLRTHSVGTLEPKAGLQFCAHGDQYPRVAYLKVTSYDVATSTANIDVTLWDLQFS</sequence>
<dbReference type="EMBL" id="JAAFYZ010000031">
    <property type="protein sequence ID" value="MBS2547614.1"/>
    <property type="molecule type" value="Genomic_DNA"/>
</dbReference>
<gene>
    <name evidence="2" type="ORF">KGQ19_12095</name>
</gene>
<reference evidence="2 3" key="1">
    <citation type="submission" date="2020-02" db="EMBL/GenBank/DDBJ databases">
        <title>Acidophilic actinobacteria isolated from forest soil.</title>
        <authorList>
            <person name="Golinska P."/>
        </authorList>
    </citation>
    <scope>NUCLEOTIDE SEQUENCE [LARGE SCALE GENOMIC DNA]</scope>
    <source>
        <strain evidence="2 3">NL8</strain>
    </source>
</reference>
<dbReference type="RefSeq" id="WP_212009197.1">
    <property type="nucleotide sequence ID" value="NZ_JAAFYZ010000031.1"/>
</dbReference>
<protein>
    <submittedName>
        <fullName evidence="2">Uncharacterized protein</fullName>
    </submittedName>
</protein>
<dbReference type="Proteomes" id="UP000730482">
    <property type="component" value="Unassembled WGS sequence"/>
</dbReference>
<name>A0ABS5KNN5_9ACTN</name>
<accession>A0ABS5KNN5</accession>
<keyword evidence="1" id="KW-1133">Transmembrane helix</keyword>
<evidence type="ECO:0000313" key="2">
    <source>
        <dbReference type="EMBL" id="MBS2547614.1"/>
    </source>
</evidence>
<keyword evidence="1" id="KW-0812">Transmembrane</keyword>
<proteinExistence type="predicted"/>
<comment type="caution">
    <text evidence="2">The sequence shown here is derived from an EMBL/GenBank/DDBJ whole genome shotgun (WGS) entry which is preliminary data.</text>
</comment>
<feature type="transmembrane region" description="Helical" evidence="1">
    <location>
        <begin position="39"/>
        <end position="60"/>
    </location>
</feature>
<organism evidence="2 3">
    <name type="scientific">Catenulispora pinistramenti</name>
    <dbReference type="NCBI Taxonomy" id="2705254"/>
    <lineage>
        <taxon>Bacteria</taxon>
        <taxon>Bacillati</taxon>
        <taxon>Actinomycetota</taxon>
        <taxon>Actinomycetes</taxon>
        <taxon>Catenulisporales</taxon>
        <taxon>Catenulisporaceae</taxon>
        <taxon>Catenulispora</taxon>
    </lineage>
</organism>
<keyword evidence="1" id="KW-0472">Membrane</keyword>
<keyword evidence="3" id="KW-1185">Reference proteome</keyword>
<evidence type="ECO:0000256" key="1">
    <source>
        <dbReference type="SAM" id="Phobius"/>
    </source>
</evidence>